<sequence length="334" mass="36173">MPARLGIDLGSSSIKLAKVNGKKVEVLGMISNPVGKVMVETEKERDALAEVIKRMVVEYKISERRFRIVVPESVVYSRVINLPVLSDAELSSAIRWEAEQYIPVPLDEVELSWEVVDRPVKRTGGEKMRVYLAAADKKLVNGLMEVFAEIGLEPERIEPELVTTSRAIALERKLTGATMVAIMGATGMGIGVFENDQLLFVYKFGSGGVALTRSITASLQLTLQQAEEYKRTYGVQSNVLEGKLLLAMKPVLDGVIGEMKRAVSYYTQSFPGGQMARVIIAGGVALTPGLVQWMTAQLGVEVAIGNPFEGLEVTGDQSKLGAVYAPVIGATARG</sequence>
<name>A0A857N684_9BACT</name>
<dbReference type="NCBIfam" id="TIGR01175">
    <property type="entry name" value="pilM"/>
    <property type="match status" value="1"/>
</dbReference>
<dbReference type="KEGG" id="caqa:MICH65_0676"/>
<organism evidence="1 2">
    <name type="scientific">Candidatus Chazhemtobacterium aquaticus</name>
    <dbReference type="NCBI Taxonomy" id="2715735"/>
    <lineage>
        <taxon>Bacteria</taxon>
        <taxon>Candidatus Chazhemtobacteraceae</taxon>
        <taxon>Candidatus Chazhemtobacterium</taxon>
    </lineage>
</organism>
<dbReference type="AlphaFoldDB" id="A0A857N684"/>
<dbReference type="RefSeq" id="WP_161932027.1">
    <property type="nucleotide sequence ID" value="NZ_CP047901.1"/>
</dbReference>
<dbReference type="InterPro" id="IPR050696">
    <property type="entry name" value="FtsA/MreB"/>
</dbReference>
<dbReference type="PIRSF" id="PIRSF019169">
    <property type="entry name" value="PilM"/>
    <property type="match status" value="1"/>
</dbReference>
<evidence type="ECO:0000313" key="1">
    <source>
        <dbReference type="EMBL" id="QHO63657.1"/>
    </source>
</evidence>
<dbReference type="SUPFAM" id="SSF53067">
    <property type="entry name" value="Actin-like ATPase domain"/>
    <property type="match status" value="2"/>
</dbReference>
<dbReference type="Proteomes" id="UP000463983">
    <property type="component" value="Chromosome"/>
</dbReference>
<gene>
    <name evidence="1" type="ORF">MICH65_0676</name>
</gene>
<proteinExistence type="predicted"/>
<evidence type="ECO:0000313" key="2">
    <source>
        <dbReference type="Proteomes" id="UP000463983"/>
    </source>
</evidence>
<dbReference type="EMBL" id="CP047901">
    <property type="protein sequence ID" value="QHO63657.1"/>
    <property type="molecule type" value="Genomic_DNA"/>
</dbReference>
<accession>A0A857N684</accession>
<dbReference type="Pfam" id="PF11104">
    <property type="entry name" value="PilM_2"/>
    <property type="match status" value="1"/>
</dbReference>
<dbReference type="InterPro" id="IPR005883">
    <property type="entry name" value="PilM"/>
</dbReference>
<dbReference type="Gene3D" id="3.30.420.40">
    <property type="match status" value="2"/>
</dbReference>
<dbReference type="Gene3D" id="3.30.1490.300">
    <property type="match status" value="1"/>
</dbReference>
<dbReference type="PANTHER" id="PTHR32432:SF3">
    <property type="entry name" value="ETHANOLAMINE UTILIZATION PROTEIN EUTJ"/>
    <property type="match status" value="1"/>
</dbReference>
<dbReference type="CDD" id="cd24049">
    <property type="entry name" value="ASKHA_NBD_PilM"/>
    <property type="match status" value="1"/>
</dbReference>
<keyword evidence="2" id="KW-1185">Reference proteome</keyword>
<dbReference type="InterPro" id="IPR043129">
    <property type="entry name" value="ATPase_NBD"/>
</dbReference>
<dbReference type="PANTHER" id="PTHR32432">
    <property type="entry name" value="CELL DIVISION PROTEIN FTSA-RELATED"/>
    <property type="match status" value="1"/>
</dbReference>
<protein>
    <submittedName>
        <fullName evidence="1">Type IV pilus assembly protein PilM</fullName>
    </submittedName>
</protein>
<reference evidence="2" key="1">
    <citation type="journal article" date="2020" name="Microorganisms">
        <title>Complete Genome of a Member of a New Bacterial Lineage in the Microgenomates Group Reveals an Unusual Nucleotide Composition Disparity Between Two Strands of DNA and Limited Metabolic Potential.</title>
        <authorList>
            <person name="Kadnikov V.V."/>
            <person name="Mardanov A.V."/>
            <person name="Beletsky A.V."/>
            <person name="Karnachuk O.V."/>
            <person name="Ravin N.V."/>
        </authorList>
    </citation>
    <scope>NUCLEOTIDE SEQUENCE [LARGE SCALE GENOMIC DNA]</scope>
</reference>